<evidence type="ECO:0000256" key="2">
    <source>
        <dbReference type="ARBA" id="ARBA00023082"/>
    </source>
</evidence>
<dbReference type="InterPro" id="IPR013325">
    <property type="entry name" value="RNA_pol_sigma_r2"/>
</dbReference>
<dbReference type="Gene3D" id="1.10.1740.10">
    <property type="match status" value="1"/>
</dbReference>
<reference evidence="6 7" key="1">
    <citation type="submission" date="2016-11" db="EMBL/GenBank/DDBJ databases">
        <authorList>
            <person name="Jaros S."/>
            <person name="Januszkiewicz K."/>
            <person name="Wedrychowicz H."/>
        </authorList>
    </citation>
    <scope>NUCLEOTIDE SEQUENCE [LARGE SCALE GENOMIC DNA]</scope>
    <source>
        <strain evidence="6 7">HD4</strain>
    </source>
</reference>
<dbReference type="Pfam" id="PF07638">
    <property type="entry name" value="Sigma70_ECF"/>
    <property type="match status" value="1"/>
</dbReference>
<keyword evidence="4" id="KW-0804">Transcription</keyword>
<dbReference type="NCBIfam" id="TIGR02937">
    <property type="entry name" value="sigma70-ECF"/>
    <property type="match status" value="1"/>
</dbReference>
<proteinExistence type="predicted"/>
<name>A0A1M6RXS9_SELRU</name>
<protein>
    <submittedName>
        <fullName evidence="6">RNA polymerase sigma factor, sigma-70 family</fullName>
    </submittedName>
</protein>
<dbReference type="GO" id="GO:0006352">
    <property type="term" value="P:DNA-templated transcription initiation"/>
    <property type="evidence" value="ECO:0007669"/>
    <property type="project" value="InterPro"/>
</dbReference>
<evidence type="ECO:0000256" key="1">
    <source>
        <dbReference type="ARBA" id="ARBA00023015"/>
    </source>
</evidence>
<dbReference type="Gene3D" id="1.10.10.10">
    <property type="entry name" value="Winged helix-like DNA-binding domain superfamily/Winged helix DNA-binding domain"/>
    <property type="match status" value="1"/>
</dbReference>
<evidence type="ECO:0000313" key="6">
    <source>
        <dbReference type="EMBL" id="SHK37286.1"/>
    </source>
</evidence>
<evidence type="ECO:0000313" key="7">
    <source>
        <dbReference type="Proteomes" id="UP000184263"/>
    </source>
</evidence>
<keyword evidence="3" id="KW-0238">DNA-binding</keyword>
<dbReference type="InterPro" id="IPR014284">
    <property type="entry name" value="RNA_pol_sigma-70_dom"/>
</dbReference>
<dbReference type="EMBL" id="FRBC01000003">
    <property type="protein sequence ID" value="SHK37286.1"/>
    <property type="molecule type" value="Genomic_DNA"/>
</dbReference>
<gene>
    <name evidence="6" type="ORF">SAMN05216582_1039</name>
</gene>
<accession>A0A1M6RXS9</accession>
<keyword evidence="2" id="KW-0731">Sigma factor</keyword>
<evidence type="ECO:0000259" key="5">
    <source>
        <dbReference type="Pfam" id="PF07638"/>
    </source>
</evidence>
<dbReference type="InterPro" id="IPR053812">
    <property type="entry name" value="HTH_Sigma70_ECF-like"/>
</dbReference>
<dbReference type="SUPFAM" id="SSF88946">
    <property type="entry name" value="Sigma2 domain of RNA polymerase sigma factors"/>
    <property type="match status" value="1"/>
</dbReference>
<dbReference type="GO" id="GO:0016987">
    <property type="term" value="F:sigma factor activity"/>
    <property type="evidence" value="ECO:0007669"/>
    <property type="project" value="UniProtKB-KW"/>
</dbReference>
<dbReference type="InterPro" id="IPR036388">
    <property type="entry name" value="WH-like_DNA-bd_sf"/>
</dbReference>
<evidence type="ECO:0000256" key="3">
    <source>
        <dbReference type="ARBA" id="ARBA00023125"/>
    </source>
</evidence>
<sequence>MYQEQEENELICRAQKGDKQACCKLLAAYEGLLRKMSHRYQHTPAGSQLSEDSPGILNLAFMEALKEFDSRRGTHFAAFLQSRLHGAIYKAFRRSLNDRGHTAHPETGTEDNTEWYDAIASPAPTPERYAAARTELAAIFHHLSTAEKRLLSLIYVRGLSLKEIARRLELSPAAISKRKAKLLAHIQAITDMDTACPCT</sequence>
<dbReference type="SUPFAM" id="SSF88659">
    <property type="entry name" value="Sigma3 and sigma4 domains of RNA polymerase sigma factors"/>
    <property type="match status" value="1"/>
</dbReference>
<evidence type="ECO:0000256" key="4">
    <source>
        <dbReference type="ARBA" id="ARBA00023163"/>
    </source>
</evidence>
<dbReference type="GO" id="GO:0003677">
    <property type="term" value="F:DNA binding"/>
    <property type="evidence" value="ECO:0007669"/>
    <property type="project" value="UniProtKB-KW"/>
</dbReference>
<organism evidence="6 7">
    <name type="scientific">Selenomonas ruminantium</name>
    <dbReference type="NCBI Taxonomy" id="971"/>
    <lineage>
        <taxon>Bacteria</taxon>
        <taxon>Bacillati</taxon>
        <taxon>Bacillota</taxon>
        <taxon>Negativicutes</taxon>
        <taxon>Selenomonadales</taxon>
        <taxon>Selenomonadaceae</taxon>
        <taxon>Selenomonas</taxon>
    </lineage>
</organism>
<keyword evidence="1" id="KW-0805">Transcription regulation</keyword>
<dbReference type="Proteomes" id="UP000184263">
    <property type="component" value="Unassembled WGS sequence"/>
</dbReference>
<feature type="domain" description="RNA polymerase sigma-70 ECF-like HTH" evidence="5">
    <location>
        <begin position="8"/>
        <end position="179"/>
    </location>
</feature>
<dbReference type="InterPro" id="IPR013324">
    <property type="entry name" value="RNA_pol_sigma_r3/r4-like"/>
</dbReference>
<dbReference type="AlphaFoldDB" id="A0A1M6RXS9"/>
<dbReference type="PANTHER" id="PTHR30385">
    <property type="entry name" value="SIGMA FACTOR F FLAGELLAR"/>
    <property type="match status" value="1"/>
</dbReference>